<organism evidence="2 3">
    <name type="scientific">Rhamnusium bicolor</name>
    <dbReference type="NCBI Taxonomy" id="1586634"/>
    <lineage>
        <taxon>Eukaryota</taxon>
        <taxon>Metazoa</taxon>
        <taxon>Ecdysozoa</taxon>
        <taxon>Arthropoda</taxon>
        <taxon>Hexapoda</taxon>
        <taxon>Insecta</taxon>
        <taxon>Pterygota</taxon>
        <taxon>Neoptera</taxon>
        <taxon>Endopterygota</taxon>
        <taxon>Coleoptera</taxon>
        <taxon>Polyphaga</taxon>
        <taxon>Cucujiformia</taxon>
        <taxon>Chrysomeloidea</taxon>
        <taxon>Cerambycidae</taxon>
        <taxon>Lepturinae</taxon>
        <taxon>Rhagiini</taxon>
        <taxon>Rhamnusium</taxon>
    </lineage>
</organism>
<dbReference type="Proteomes" id="UP001162156">
    <property type="component" value="Unassembled WGS sequence"/>
</dbReference>
<keyword evidence="1" id="KW-1133">Transmembrane helix</keyword>
<gene>
    <name evidence="2" type="ORF">NQ314_009178</name>
</gene>
<feature type="transmembrane region" description="Helical" evidence="1">
    <location>
        <begin position="577"/>
        <end position="599"/>
    </location>
</feature>
<evidence type="ECO:0000256" key="1">
    <source>
        <dbReference type="SAM" id="Phobius"/>
    </source>
</evidence>
<comment type="caution">
    <text evidence="2">The sequence shown here is derived from an EMBL/GenBank/DDBJ whole genome shotgun (WGS) entry which is preliminary data.</text>
</comment>
<keyword evidence="1" id="KW-0812">Transmembrane</keyword>
<evidence type="ECO:0008006" key="4">
    <source>
        <dbReference type="Google" id="ProtNLM"/>
    </source>
</evidence>
<dbReference type="AlphaFoldDB" id="A0AAV8Y5X5"/>
<accession>A0AAV8Y5X5</accession>
<proteinExistence type="predicted"/>
<keyword evidence="1" id="KW-0472">Membrane</keyword>
<protein>
    <recommendedName>
        <fullName evidence="4">VWFA domain-containing protein</fullName>
    </recommendedName>
</protein>
<dbReference type="EMBL" id="JANEYF010002501">
    <property type="protein sequence ID" value="KAJ8945643.1"/>
    <property type="molecule type" value="Genomic_DNA"/>
</dbReference>
<evidence type="ECO:0000313" key="2">
    <source>
        <dbReference type="EMBL" id="KAJ8945643.1"/>
    </source>
</evidence>
<reference evidence="2" key="1">
    <citation type="journal article" date="2023" name="Insect Mol. Biol.">
        <title>Genome sequencing provides insights into the evolution of gene families encoding plant cell wall-degrading enzymes in longhorned beetles.</title>
        <authorList>
            <person name="Shin N.R."/>
            <person name="Okamura Y."/>
            <person name="Kirsch R."/>
            <person name="Pauchet Y."/>
        </authorList>
    </citation>
    <scope>NUCLEOTIDE SEQUENCE</scope>
    <source>
        <strain evidence="2">RBIC_L_NR</strain>
    </source>
</reference>
<sequence>MNYEISVDNSARLKNRETTNNELVEVFSENSDSTGTNVQFERIKNVSNNSTKKYETVRKFVKHYNSLRPVAVLVDDTKETNVAAKHFMKTVFEVTPNAKYIHFFMFKFNTSGVSPTLEVIGNNTNKIDKLLSSTSENELSYLGPTGSNGTVAFFAILNAAAVLPQNSAILIFIDRKIADEDLASHTGILEDKNIKASYFYVYAIWGGSYPTKFGEERLLRELCAYSGGLFLVNTSKNLASYNYRLFLENGNTHLNTSIILSKNNLLGPSDFTFPIDSKVTGIHISISPFISIATLSAPNGYIIDILKNDEIAEYSTGSFGVTEPGLHEVHLNITTAPTHNVGFWRLKLNNVRALYNVTVFVYSKLSTHAYFIKNTSSQSSTGNVKKIMKLGISGYITSINNISFVDKDGQAILDNVEYTLVKDWKFISPEETAIVRVTLTTRYGSYQDEVTFSATIGSEAFTKKVTVDIGTQMAYDNIEPELDYTYSSDCSKVVFSNCADGTWTIKIKARDSGSVTTDPRGIYFPYGFTTGTKEEVVGYYSDSCCNPDLQIIAVDRLNNRKVRNVNAYLAFWGPAQIAALVLGILLLILIIVLIVYLIVKCVKEEKIMTFQLTEVAEYDS</sequence>
<evidence type="ECO:0000313" key="3">
    <source>
        <dbReference type="Proteomes" id="UP001162156"/>
    </source>
</evidence>
<name>A0AAV8Y5X5_9CUCU</name>
<keyword evidence="3" id="KW-1185">Reference proteome</keyword>